<evidence type="ECO:0000313" key="7">
    <source>
        <dbReference type="Proteomes" id="UP000030002"/>
    </source>
</evidence>
<dbReference type="PROSITE" id="PS00622">
    <property type="entry name" value="HTH_LUXR_1"/>
    <property type="match status" value="1"/>
</dbReference>
<dbReference type="GO" id="GO:0000160">
    <property type="term" value="P:phosphorelay signal transduction system"/>
    <property type="evidence" value="ECO:0007669"/>
    <property type="project" value="InterPro"/>
</dbReference>
<dbReference type="Pfam" id="PF00196">
    <property type="entry name" value="GerE"/>
    <property type="match status" value="1"/>
</dbReference>
<dbReference type="PANTHER" id="PTHR43214">
    <property type="entry name" value="TWO-COMPONENT RESPONSE REGULATOR"/>
    <property type="match status" value="1"/>
</dbReference>
<dbReference type="Proteomes" id="UP000030002">
    <property type="component" value="Unassembled WGS sequence"/>
</dbReference>
<evidence type="ECO:0000313" key="6">
    <source>
        <dbReference type="EMBL" id="KGN32337.1"/>
    </source>
</evidence>
<dbReference type="InterPro" id="IPR000792">
    <property type="entry name" value="Tscrpt_reg_LuxR_C"/>
</dbReference>
<dbReference type="SMART" id="SM00448">
    <property type="entry name" value="REC"/>
    <property type="match status" value="1"/>
</dbReference>
<dbReference type="InterPro" id="IPR001789">
    <property type="entry name" value="Sig_transdc_resp-reg_receiver"/>
</dbReference>
<protein>
    <submittedName>
        <fullName evidence="6">Chemotaxis protein CheY</fullName>
    </submittedName>
</protein>
<dbReference type="SUPFAM" id="SSF52172">
    <property type="entry name" value="CheY-like"/>
    <property type="match status" value="1"/>
</dbReference>
<dbReference type="Gene3D" id="3.40.50.2300">
    <property type="match status" value="1"/>
</dbReference>
<dbReference type="PANTHER" id="PTHR43214:SF37">
    <property type="entry name" value="TRANSCRIPTIONAL REGULATORY PROTEIN YDFI"/>
    <property type="match status" value="1"/>
</dbReference>
<dbReference type="EMBL" id="AVPJ01000007">
    <property type="protein sequence ID" value="KGN32337.1"/>
    <property type="molecule type" value="Genomic_DNA"/>
</dbReference>
<dbReference type="InterPro" id="IPR039420">
    <property type="entry name" value="WalR-like"/>
</dbReference>
<feature type="domain" description="Response regulatory" evidence="5">
    <location>
        <begin position="23"/>
        <end position="139"/>
    </location>
</feature>
<dbReference type="RefSeq" id="WP_052109826.1">
    <property type="nucleotide sequence ID" value="NZ_AVPJ01000007.1"/>
</dbReference>
<name>A0A0A0J8F2_9MICO</name>
<reference evidence="6 7" key="1">
    <citation type="submission" date="2013-08" db="EMBL/GenBank/DDBJ databases">
        <title>The genome sequence of Knoellia sinensis.</title>
        <authorList>
            <person name="Zhu W."/>
            <person name="Wang G."/>
        </authorList>
    </citation>
    <scope>NUCLEOTIDE SEQUENCE [LARGE SCALE GENOMIC DNA]</scope>
    <source>
        <strain evidence="6 7">KCTC 19936</strain>
    </source>
</reference>
<keyword evidence="2" id="KW-0238">DNA-binding</keyword>
<sequence length="238" mass="25904">MSPLQSENGSRSSSVGDASDRIRIVIADDHDLYRRGMQAVIGLEPDLEIVAEAGSGAEAVEKVFEFDPDVVLLDVRMPGNSGIEACTAIKEKAPRTKILILTASDDESDLFSAIKAGASGYLLKDLPTEQIADSVRLVHSGQSMIPPHMASQLIAEFSRLSNEPPKEAQSGPRLTDRELEVLALVARGKANKEIASQLFISENTVKNHVRNILEKLQLHSRVEAALYALRRNLIEPDA</sequence>
<dbReference type="GO" id="GO:0003677">
    <property type="term" value="F:DNA binding"/>
    <property type="evidence" value="ECO:0007669"/>
    <property type="project" value="UniProtKB-KW"/>
</dbReference>
<dbReference type="Pfam" id="PF00072">
    <property type="entry name" value="Response_reg"/>
    <property type="match status" value="1"/>
</dbReference>
<evidence type="ECO:0000256" key="1">
    <source>
        <dbReference type="ARBA" id="ARBA00022553"/>
    </source>
</evidence>
<gene>
    <name evidence="6" type="ORF">N802_18405</name>
</gene>
<evidence type="ECO:0000259" key="5">
    <source>
        <dbReference type="PROSITE" id="PS50110"/>
    </source>
</evidence>
<dbReference type="CDD" id="cd17535">
    <property type="entry name" value="REC_NarL-like"/>
    <property type="match status" value="1"/>
</dbReference>
<accession>A0A0A0J8F2</accession>
<dbReference type="STRING" id="1385520.N802_18405"/>
<dbReference type="OrthoDB" id="9808843at2"/>
<keyword evidence="1 3" id="KW-0597">Phosphoprotein</keyword>
<dbReference type="GO" id="GO:0006355">
    <property type="term" value="P:regulation of DNA-templated transcription"/>
    <property type="evidence" value="ECO:0007669"/>
    <property type="project" value="InterPro"/>
</dbReference>
<dbReference type="eggNOG" id="COG2197">
    <property type="taxonomic scope" value="Bacteria"/>
</dbReference>
<dbReference type="AlphaFoldDB" id="A0A0A0J8F2"/>
<dbReference type="CDD" id="cd06170">
    <property type="entry name" value="LuxR_C_like"/>
    <property type="match status" value="1"/>
</dbReference>
<evidence type="ECO:0000256" key="2">
    <source>
        <dbReference type="ARBA" id="ARBA00023125"/>
    </source>
</evidence>
<dbReference type="InterPro" id="IPR011006">
    <property type="entry name" value="CheY-like_superfamily"/>
</dbReference>
<comment type="caution">
    <text evidence="6">The sequence shown here is derived from an EMBL/GenBank/DDBJ whole genome shotgun (WGS) entry which is preliminary data.</text>
</comment>
<dbReference type="SMART" id="SM00421">
    <property type="entry name" value="HTH_LUXR"/>
    <property type="match status" value="1"/>
</dbReference>
<dbReference type="InterPro" id="IPR016032">
    <property type="entry name" value="Sig_transdc_resp-reg_C-effctor"/>
</dbReference>
<dbReference type="InterPro" id="IPR058245">
    <property type="entry name" value="NreC/VraR/RcsB-like_REC"/>
</dbReference>
<feature type="modified residue" description="4-aspartylphosphate" evidence="3">
    <location>
        <position position="74"/>
    </location>
</feature>
<dbReference type="PRINTS" id="PR00038">
    <property type="entry name" value="HTHLUXR"/>
</dbReference>
<keyword evidence="7" id="KW-1185">Reference proteome</keyword>
<feature type="domain" description="HTH luxR-type" evidence="4">
    <location>
        <begin position="167"/>
        <end position="232"/>
    </location>
</feature>
<evidence type="ECO:0000256" key="3">
    <source>
        <dbReference type="PROSITE-ProRule" id="PRU00169"/>
    </source>
</evidence>
<dbReference type="PROSITE" id="PS50110">
    <property type="entry name" value="RESPONSE_REGULATORY"/>
    <property type="match status" value="1"/>
</dbReference>
<evidence type="ECO:0000259" key="4">
    <source>
        <dbReference type="PROSITE" id="PS50043"/>
    </source>
</evidence>
<dbReference type="PROSITE" id="PS50043">
    <property type="entry name" value="HTH_LUXR_2"/>
    <property type="match status" value="1"/>
</dbReference>
<proteinExistence type="predicted"/>
<organism evidence="6 7">
    <name type="scientific">Knoellia sinensis KCTC 19936</name>
    <dbReference type="NCBI Taxonomy" id="1385520"/>
    <lineage>
        <taxon>Bacteria</taxon>
        <taxon>Bacillati</taxon>
        <taxon>Actinomycetota</taxon>
        <taxon>Actinomycetes</taxon>
        <taxon>Micrococcales</taxon>
        <taxon>Intrasporangiaceae</taxon>
        <taxon>Knoellia</taxon>
    </lineage>
</organism>
<dbReference type="SUPFAM" id="SSF46894">
    <property type="entry name" value="C-terminal effector domain of the bipartite response regulators"/>
    <property type="match status" value="1"/>
</dbReference>